<dbReference type="InterPro" id="IPR036287">
    <property type="entry name" value="Rv1873-like_sf"/>
</dbReference>
<gene>
    <name evidence="1" type="ORF">V8G57_16705</name>
</gene>
<dbReference type="EMBL" id="JBANDC010000011">
    <property type="protein sequence ID" value="MEM4989034.1"/>
    <property type="molecule type" value="Genomic_DNA"/>
</dbReference>
<protein>
    <submittedName>
        <fullName evidence="1">DUF1810 domain-containing protein</fullName>
    </submittedName>
</protein>
<accession>A0ABU9PYE9</accession>
<dbReference type="Gene3D" id="1.25.40.380">
    <property type="entry name" value="Protein of unknown function DUF1810"/>
    <property type="match status" value="1"/>
</dbReference>
<keyword evidence="2" id="KW-1185">Reference proteome</keyword>
<dbReference type="PIRSF" id="PIRSF008546">
    <property type="entry name" value="UCP008546"/>
    <property type="match status" value="1"/>
</dbReference>
<dbReference type="InterPro" id="IPR014937">
    <property type="entry name" value="DUF1810"/>
</dbReference>
<reference evidence="1 2" key="1">
    <citation type="submission" date="2024-02" db="EMBL/GenBank/DDBJ databases">
        <title>Draft genome sequence of Collimonas sp. strain H4R21, an effective mineral-weathering bacterial strain isolated from the beech rhizosphere.</title>
        <authorList>
            <person name="Morin E."/>
            <person name="Uroz S."/>
            <person name="Leveau J.H.J."/>
            <person name="Kumar R."/>
            <person name="Rey M.W."/>
            <person name="Pham J."/>
        </authorList>
    </citation>
    <scope>NUCLEOTIDE SEQUENCE [LARGE SCALE GENOMIC DNA]</scope>
    <source>
        <strain evidence="1 2">H4R21</strain>
    </source>
</reference>
<evidence type="ECO:0000313" key="2">
    <source>
        <dbReference type="Proteomes" id="UP001495910"/>
    </source>
</evidence>
<name>A0ABU9PYE9_9BURK</name>
<proteinExistence type="predicted"/>
<dbReference type="RefSeq" id="WP_342830318.1">
    <property type="nucleotide sequence ID" value="NZ_JBANDC010000011.1"/>
</dbReference>
<evidence type="ECO:0000313" key="1">
    <source>
        <dbReference type="EMBL" id="MEM4989034.1"/>
    </source>
</evidence>
<dbReference type="Pfam" id="PF08837">
    <property type="entry name" value="DUF1810"/>
    <property type="match status" value="1"/>
</dbReference>
<sequence length="139" mass="16045">MDDQYNLQRFVAAQQPVFDIVREELGRGSKRSHWMWFIFPQIEGLGRSPTALRYAISSLEEARAYLEHPLLGPRLRECCQLVAAVDGRSIEDIFGFPDYMKFQSSMTLFAEATLDNQLFNECLQKYFGGERDQATLARL</sequence>
<comment type="caution">
    <text evidence="1">The sequence shown here is derived from an EMBL/GenBank/DDBJ whole genome shotgun (WGS) entry which is preliminary data.</text>
</comment>
<dbReference type="Proteomes" id="UP001495910">
    <property type="component" value="Unassembled WGS sequence"/>
</dbReference>
<dbReference type="SUPFAM" id="SSF140736">
    <property type="entry name" value="Rv1873-like"/>
    <property type="match status" value="1"/>
</dbReference>
<organism evidence="1 2">
    <name type="scientific">Collimonas rhizosphaerae</name>
    <dbReference type="NCBI Taxonomy" id="3126357"/>
    <lineage>
        <taxon>Bacteria</taxon>
        <taxon>Pseudomonadati</taxon>
        <taxon>Pseudomonadota</taxon>
        <taxon>Betaproteobacteria</taxon>
        <taxon>Burkholderiales</taxon>
        <taxon>Oxalobacteraceae</taxon>
        <taxon>Collimonas</taxon>
    </lineage>
</organism>